<feature type="non-terminal residue" evidence="1">
    <location>
        <position position="1"/>
    </location>
</feature>
<dbReference type="EC" id="2.7.4.9" evidence="1"/>
<keyword evidence="1" id="KW-0808">Transferase</keyword>
<accession>A0A3B0RKP0</accession>
<dbReference type="AlphaFoldDB" id="A0A3B0RKP0"/>
<reference evidence="1" key="1">
    <citation type="submission" date="2018-06" db="EMBL/GenBank/DDBJ databases">
        <authorList>
            <person name="Zhirakovskaya E."/>
        </authorList>
    </citation>
    <scope>NUCLEOTIDE SEQUENCE</scope>
</reference>
<dbReference type="GO" id="GO:0005975">
    <property type="term" value="P:carbohydrate metabolic process"/>
    <property type="evidence" value="ECO:0007669"/>
    <property type="project" value="InterPro"/>
</dbReference>
<evidence type="ECO:0000313" key="1">
    <source>
        <dbReference type="EMBL" id="VAV92547.1"/>
    </source>
</evidence>
<gene>
    <name evidence="1" type="ORF">MNBD_ALPHA08-1995</name>
</gene>
<dbReference type="Gene3D" id="1.50.10.20">
    <property type="match status" value="1"/>
</dbReference>
<dbReference type="InterPro" id="IPR024705">
    <property type="entry name" value="Ssp411"/>
</dbReference>
<sequence length="351" mass="39144">GEEGTYYVWSYQEVKSVIPEANRNLFCKYYDITEQGNWEGKNIPNRLMFPDEASPEIEQQLHQAKSQLLDHRNNRPKPGWDDKTLVDWNGLAISMLCNAGFALSQPDWINQAGKAFAAVKQNLWKSGTLHHAWRKGKTTNIATADDYANLIKAAISLYEATTLKHYLDDACTLVELVDKHHWNTKSGGYFFASSKAKNLLVRTCHAHDEATPNANGTMLSNLAKLYHLTGHTRYDQKAAALLKAFSSSAANSPMAYTGLLTGYMDISEHLQVVLILPDENTKVQPLIEQLRSCRFPITILTVYGQADVPAHHPAHGKKVLKNNPTVYVCKGQVCSEPITNLSGIDKVVSSF</sequence>
<dbReference type="PANTHER" id="PTHR42899:SF1">
    <property type="entry name" value="SPERMATOGENESIS-ASSOCIATED PROTEIN 20"/>
    <property type="match status" value="1"/>
</dbReference>
<keyword evidence="1" id="KW-0418">Kinase</keyword>
<dbReference type="SUPFAM" id="SSF48208">
    <property type="entry name" value="Six-hairpin glycosidases"/>
    <property type="match status" value="1"/>
</dbReference>
<dbReference type="PANTHER" id="PTHR42899">
    <property type="entry name" value="SPERMATOGENESIS-ASSOCIATED PROTEIN 20"/>
    <property type="match status" value="1"/>
</dbReference>
<dbReference type="EMBL" id="UOEC01000101">
    <property type="protein sequence ID" value="VAV92547.1"/>
    <property type="molecule type" value="Genomic_DNA"/>
</dbReference>
<dbReference type="GO" id="GO:0004798">
    <property type="term" value="F:dTMP kinase activity"/>
    <property type="evidence" value="ECO:0007669"/>
    <property type="project" value="UniProtKB-EC"/>
</dbReference>
<proteinExistence type="predicted"/>
<organism evidence="1">
    <name type="scientific">hydrothermal vent metagenome</name>
    <dbReference type="NCBI Taxonomy" id="652676"/>
    <lineage>
        <taxon>unclassified sequences</taxon>
        <taxon>metagenomes</taxon>
        <taxon>ecological metagenomes</taxon>
    </lineage>
</organism>
<dbReference type="InterPro" id="IPR008928">
    <property type="entry name" value="6-hairpin_glycosidase_sf"/>
</dbReference>
<dbReference type="InterPro" id="IPR005198">
    <property type="entry name" value="Glyco_hydro_76"/>
</dbReference>
<name>A0A3B0RKP0_9ZZZZ</name>
<dbReference type="Pfam" id="PF03663">
    <property type="entry name" value="Glyco_hydro_76"/>
    <property type="match status" value="1"/>
</dbReference>
<protein>
    <submittedName>
        <fullName evidence="1">Thymidylate kinase</fullName>
        <ecNumber evidence="1">2.7.4.9</ecNumber>
    </submittedName>
</protein>